<gene>
    <name evidence="9" type="ORF">HYR64_02185</name>
</gene>
<feature type="domain" description="TACO1/YebC-like N-terminal" evidence="8">
    <location>
        <begin position="5"/>
        <end position="76"/>
    </location>
</feature>
<dbReference type="EMBL" id="JACOSL010000015">
    <property type="protein sequence ID" value="MBI1755899.1"/>
    <property type="molecule type" value="Genomic_DNA"/>
</dbReference>
<evidence type="ECO:0000259" key="7">
    <source>
        <dbReference type="Pfam" id="PF01709"/>
    </source>
</evidence>
<evidence type="ECO:0000313" key="10">
    <source>
        <dbReference type="Proteomes" id="UP000727962"/>
    </source>
</evidence>
<evidence type="ECO:0000256" key="6">
    <source>
        <dbReference type="HAMAP-Rule" id="MF_00693"/>
    </source>
</evidence>
<dbReference type="InterPro" id="IPR002876">
    <property type="entry name" value="Transcrip_reg_TACO1-like"/>
</dbReference>
<dbReference type="Gene3D" id="3.30.70.980">
    <property type="match status" value="2"/>
</dbReference>
<dbReference type="Pfam" id="PF20772">
    <property type="entry name" value="TACO1_YebC_N"/>
    <property type="match status" value="1"/>
</dbReference>
<reference evidence="9" key="1">
    <citation type="submission" date="2020-07" db="EMBL/GenBank/DDBJ databases">
        <title>Huge and variable diversity of episymbiotic CPR bacteria and DPANN archaea in groundwater ecosystems.</title>
        <authorList>
            <person name="He C.Y."/>
            <person name="Keren R."/>
            <person name="Whittaker M."/>
            <person name="Farag I.F."/>
            <person name="Doudna J."/>
            <person name="Cate J.H.D."/>
            <person name="Banfield J.F."/>
        </authorList>
    </citation>
    <scope>NUCLEOTIDE SEQUENCE</scope>
    <source>
        <strain evidence="9">NC_groundwater_17_Pr7_B-0.1um_64_12</strain>
    </source>
</reference>
<dbReference type="Pfam" id="PF01709">
    <property type="entry name" value="Transcrip_reg"/>
    <property type="match status" value="1"/>
</dbReference>
<dbReference type="InterPro" id="IPR029072">
    <property type="entry name" value="YebC-like"/>
</dbReference>
<evidence type="ECO:0000256" key="3">
    <source>
        <dbReference type="ARBA" id="ARBA00023015"/>
    </source>
</evidence>
<dbReference type="NCBIfam" id="NF009044">
    <property type="entry name" value="PRK12378.1"/>
    <property type="match status" value="1"/>
</dbReference>
<dbReference type="PANTHER" id="PTHR12532">
    <property type="entry name" value="TRANSLATIONAL ACTIVATOR OF CYTOCHROME C OXIDASE 1"/>
    <property type="match status" value="1"/>
</dbReference>
<evidence type="ECO:0000256" key="2">
    <source>
        <dbReference type="ARBA" id="ARBA00022490"/>
    </source>
</evidence>
<dbReference type="SUPFAM" id="SSF75625">
    <property type="entry name" value="YebC-like"/>
    <property type="match status" value="1"/>
</dbReference>
<comment type="caution">
    <text evidence="9">The sequence shown here is derived from an EMBL/GenBank/DDBJ whole genome shotgun (WGS) entry which is preliminary data.</text>
</comment>
<accession>A0A931LRC4</accession>
<name>A0A931LRC4_FIMGI</name>
<comment type="subcellular location">
    <subcellularLocation>
        <location evidence="6">Cytoplasm</location>
    </subcellularLocation>
</comment>
<evidence type="ECO:0000259" key="8">
    <source>
        <dbReference type="Pfam" id="PF20772"/>
    </source>
</evidence>
<dbReference type="InterPro" id="IPR026564">
    <property type="entry name" value="Transcrip_reg_TACO1-like_dom3"/>
</dbReference>
<dbReference type="Gene3D" id="1.10.10.200">
    <property type="match status" value="1"/>
</dbReference>
<dbReference type="FunFam" id="1.10.10.200:FF:000002">
    <property type="entry name" value="Probable transcriptional regulatory protein CLM62_37755"/>
    <property type="match status" value="1"/>
</dbReference>
<dbReference type="NCBIfam" id="NF001030">
    <property type="entry name" value="PRK00110.1"/>
    <property type="match status" value="1"/>
</dbReference>
<dbReference type="InterPro" id="IPR049083">
    <property type="entry name" value="TACO1_YebC_N"/>
</dbReference>
<protein>
    <recommendedName>
        <fullName evidence="6">Probable transcriptional regulatory protein HYR64_02185</fullName>
    </recommendedName>
</protein>
<feature type="domain" description="TACO1/YebC-like second and third" evidence="7">
    <location>
        <begin position="83"/>
        <end position="237"/>
    </location>
</feature>
<dbReference type="NCBIfam" id="TIGR01033">
    <property type="entry name" value="YebC/PmpR family DNA-binding transcriptional regulator"/>
    <property type="match status" value="1"/>
</dbReference>
<sequence>MAGHSKWKNIRIRKGRQDAIRGKLFTKLSREIIVAAKTGGGDPDMNARLRVAIAKAREASVPVDNIKRSVQRGTGELEGADFDEVTYEGYGPGGAAILVECTTENRNRTVADLRHAFAKSGGNLAENGSVSWQFKRLGQIVVDPGSKSEEEVTLLAIDAGAQDVVPDDEGLVVYTAVEDLHSTNEALERAGLRTTDVELTYVPSNKTEISSEDAPKVVRLLEMLEDLDDVQETYLNVDLPEDLLQEA</sequence>
<dbReference type="PANTHER" id="PTHR12532:SF6">
    <property type="entry name" value="TRANSCRIPTIONAL REGULATORY PROTEIN YEBC-RELATED"/>
    <property type="match status" value="1"/>
</dbReference>
<evidence type="ECO:0000313" key="9">
    <source>
        <dbReference type="EMBL" id="MBI1755899.1"/>
    </source>
</evidence>
<proteinExistence type="inferred from homology"/>
<keyword evidence="5 6" id="KW-0804">Transcription</keyword>
<dbReference type="HAMAP" id="MF_00693">
    <property type="entry name" value="Transcrip_reg_TACO1"/>
    <property type="match status" value="1"/>
</dbReference>
<dbReference type="InterPro" id="IPR017856">
    <property type="entry name" value="Integrase-like_N"/>
</dbReference>
<comment type="similarity">
    <text evidence="1 6">Belongs to the TACO1 family.</text>
</comment>
<dbReference type="Proteomes" id="UP000727962">
    <property type="component" value="Unassembled WGS sequence"/>
</dbReference>
<dbReference type="AlphaFoldDB" id="A0A931LRC4"/>
<organism evidence="9 10">
    <name type="scientific">Fimbriimonas ginsengisoli</name>
    <dbReference type="NCBI Taxonomy" id="1005039"/>
    <lineage>
        <taxon>Bacteria</taxon>
        <taxon>Bacillati</taxon>
        <taxon>Armatimonadota</taxon>
        <taxon>Fimbriimonadia</taxon>
        <taxon>Fimbriimonadales</taxon>
        <taxon>Fimbriimonadaceae</taxon>
        <taxon>Fimbriimonas</taxon>
    </lineage>
</organism>
<keyword evidence="2 6" id="KW-0963">Cytoplasm</keyword>
<keyword evidence="4 6" id="KW-0238">DNA-binding</keyword>
<evidence type="ECO:0000256" key="4">
    <source>
        <dbReference type="ARBA" id="ARBA00023125"/>
    </source>
</evidence>
<dbReference type="GO" id="GO:0006355">
    <property type="term" value="P:regulation of DNA-templated transcription"/>
    <property type="evidence" value="ECO:0007669"/>
    <property type="project" value="UniProtKB-UniRule"/>
</dbReference>
<evidence type="ECO:0000256" key="1">
    <source>
        <dbReference type="ARBA" id="ARBA00008724"/>
    </source>
</evidence>
<dbReference type="GO" id="GO:0003677">
    <property type="term" value="F:DNA binding"/>
    <property type="evidence" value="ECO:0007669"/>
    <property type="project" value="UniProtKB-UniRule"/>
</dbReference>
<keyword evidence="3 6" id="KW-0805">Transcription regulation</keyword>
<dbReference type="GO" id="GO:0005829">
    <property type="term" value="C:cytosol"/>
    <property type="evidence" value="ECO:0007669"/>
    <property type="project" value="TreeGrafter"/>
</dbReference>
<evidence type="ECO:0000256" key="5">
    <source>
        <dbReference type="ARBA" id="ARBA00023163"/>
    </source>
</evidence>
<dbReference type="InterPro" id="IPR048300">
    <property type="entry name" value="TACO1_YebC-like_2nd/3rd_dom"/>
</dbReference>